<gene>
    <name evidence="2" type="ORF">BU16DRAFT_556016</name>
</gene>
<protein>
    <submittedName>
        <fullName evidence="2">Uncharacterized protein</fullName>
    </submittedName>
</protein>
<dbReference type="AlphaFoldDB" id="A0A6A6RAZ2"/>
<name>A0A6A6RAZ2_9PEZI</name>
<dbReference type="EMBL" id="MU004182">
    <property type="protein sequence ID" value="KAF2501536.1"/>
    <property type="molecule type" value="Genomic_DNA"/>
</dbReference>
<feature type="compositionally biased region" description="Basic and acidic residues" evidence="1">
    <location>
        <begin position="176"/>
        <end position="187"/>
    </location>
</feature>
<feature type="region of interest" description="Disordered" evidence="1">
    <location>
        <begin position="176"/>
        <end position="203"/>
    </location>
</feature>
<feature type="compositionally biased region" description="Basic and acidic residues" evidence="1">
    <location>
        <begin position="240"/>
        <end position="281"/>
    </location>
</feature>
<feature type="region of interest" description="Disordered" evidence="1">
    <location>
        <begin position="226"/>
        <end position="289"/>
    </location>
</feature>
<proteinExistence type="predicted"/>
<feature type="region of interest" description="Disordered" evidence="1">
    <location>
        <begin position="59"/>
        <end position="138"/>
    </location>
</feature>
<feature type="compositionally biased region" description="Polar residues" evidence="1">
    <location>
        <begin position="97"/>
        <end position="115"/>
    </location>
</feature>
<organism evidence="2 3">
    <name type="scientific">Lophium mytilinum</name>
    <dbReference type="NCBI Taxonomy" id="390894"/>
    <lineage>
        <taxon>Eukaryota</taxon>
        <taxon>Fungi</taxon>
        <taxon>Dikarya</taxon>
        <taxon>Ascomycota</taxon>
        <taxon>Pezizomycotina</taxon>
        <taxon>Dothideomycetes</taxon>
        <taxon>Pleosporomycetidae</taxon>
        <taxon>Mytilinidiales</taxon>
        <taxon>Mytilinidiaceae</taxon>
        <taxon>Lophium</taxon>
    </lineage>
</organism>
<reference evidence="2" key="1">
    <citation type="journal article" date="2020" name="Stud. Mycol.">
        <title>101 Dothideomycetes genomes: a test case for predicting lifestyles and emergence of pathogens.</title>
        <authorList>
            <person name="Haridas S."/>
            <person name="Albert R."/>
            <person name="Binder M."/>
            <person name="Bloem J."/>
            <person name="Labutti K."/>
            <person name="Salamov A."/>
            <person name="Andreopoulos B."/>
            <person name="Baker S."/>
            <person name="Barry K."/>
            <person name="Bills G."/>
            <person name="Bluhm B."/>
            <person name="Cannon C."/>
            <person name="Castanera R."/>
            <person name="Culley D."/>
            <person name="Daum C."/>
            <person name="Ezra D."/>
            <person name="Gonzalez J."/>
            <person name="Henrissat B."/>
            <person name="Kuo A."/>
            <person name="Liang C."/>
            <person name="Lipzen A."/>
            <person name="Lutzoni F."/>
            <person name="Magnuson J."/>
            <person name="Mondo S."/>
            <person name="Nolan M."/>
            <person name="Ohm R."/>
            <person name="Pangilinan J."/>
            <person name="Park H.-J."/>
            <person name="Ramirez L."/>
            <person name="Alfaro M."/>
            <person name="Sun H."/>
            <person name="Tritt A."/>
            <person name="Yoshinaga Y."/>
            <person name="Zwiers L.-H."/>
            <person name="Turgeon B."/>
            <person name="Goodwin S."/>
            <person name="Spatafora J."/>
            <person name="Crous P."/>
            <person name="Grigoriev I."/>
        </authorList>
    </citation>
    <scope>NUCLEOTIDE SEQUENCE</scope>
    <source>
        <strain evidence="2">CBS 269.34</strain>
    </source>
</reference>
<evidence type="ECO:0000313" key="3">
    <source>
        <dbReference type="Proteomes" id="UP000799750"/>
    </source>
</evidence>
<dbReference type="Proteomes" id="UP000799750">
    <property type="component" value="Unassembled WGS sequence"/>
</dbReference>
<accession>A0A6A6RAZ2</accession>
<dbReference type="OrthoDB" id="10476413at2759"/>
<evidence type="ECO:0000256" key="1">
    <source>
        <dbReference type="SAM" id="MobiDB-lite"/>
    </source>
</evidence>
<keyword evidence="3" id="KW-1185">Reference proteome</keyword>
<sequence>MSSTSAMHMVEHPIVGLVTKREYDAFPTLSLRNITDPKNLQEILRGGLEDAAGTATRKICHQADESSPKRHQQAGDCTTVLPTPPRSTTPSPVAKTPTKTASVKTSLSTTPQRADTATMARRRVAHPTPPSEKKKSQYQMMLEAGRKAQEVREKKPIGMIVHKVESKEDMLALHETEKKKTEKRALEDDAVSPKTTKRKQTGSSALGVVPKILFGKNVAAKNVALGRTGFPDTTGRNKRIKEEKLAKERAKMEKERAKREKEAEELKAMKEREAEEKRKEEELFDELFG</sequence>
<evidence type="ECO:0000313" key="2">
    <source>
        <dbReference type="EMBL" id="KAF2501536.1"/>
    </source>
</evidence>